<sequence>MLPRKRLTLIAYYNPHAIYMGWHLYLRERRDRRNADGGWGWVHGGCPQNAVQDVLTQLGFGRIEIGGSDGGTIATFATRCPNGVRLDQAENGTLYVVEKPDAK</sequence>
<evidence type="ECO:0000313" key="1">
    <source>
        <dbReference type="EMBL" id="KKN01221.1"/>
    </source>
</evidence>
<name>A0A0F9PJM7_9ZZZZ</name>
<comment type="caution">
    <text evidence="1">The sequence shown here is derived from an EMBL/GenBank/DDBJ whole genome shotgun (WGS) entry which is preliminary data.</text>
</comment>
<protein>
    <submittedName>
        <fullName evidence="1">Uncharacterized protein</fullName>
    </submittedName>
</protein>
<proteinExistence type="predicted"/>
<accession>A0A0F9PJM7</accession>
<dbReference type="EMBL" id="LAZR01005285">
    <property type="protein sequence ID" value="KKN01221.1"/>
    <property type="molecule type" value="Genomic_DNA"/>
</dbReference>
<gene>
    <name evidence="1" type="ORF">LCGC14_1129850</name>
</gene>
<reference evidence="1" key="1">
    <citation type="journal article" date="2015" name="Nature">
        <title>Complex archaea that bridge the gap between prokaryotes and eukaryotes.</title>
        <authorList>
            <person name="Spang A."/>
            <person name="Saw J.H."/>
            <person name="Jorgensen S.L."/>
            <person name="Zaremba-Niedzwiedzka K."/>
            <person name="Martijn J."/>
            <person name="Lind A.E."/>
            <person name="van Eijk R."/>
            <person name="Schleper C."/>
            <person name="Guy L."/>
            <person name="Ettema T.J."/>
        </authorList>
    </citation>
    <scope>NUCLEOTIDE SEQUENCE</scope>
</reference>
<dbReference type="AlphaFoldDB" id="A0A0F9PJM7"/>
<organism evidence="1">
    <name type="scientific">marine sediment metagenome</name>
    <dbReference type="NCBI Taxonomy" id="412755"/>
    <lineage>
        <taxon>unclassified sequences</taxon>
        <taxon>metagenomes</taxon>
        <taxon>ecological metagenomes</taxon>
    </lineage>
</organism>